<reference evidence="1 2" key="1">
    <citation type="journal article" date="2016" name="Mol. Biol. Evol.">
        <title>Comparative Genomics of Early-Diverging Mushroom-Forming Fungi Provides Insights into the Origins of Lignocellulose Decay Capabilities.</title>
        <authorList>
            <person name="Nagy L.G."/>
            <person name="Riley R."/>
            <person name="Tritt A."/>
            <person name="Adam C."/>
            <person name="Daum C."/>
            <person name="Floudas D."/>
            <person name="Sun H."/>
            <person name="Yadav J.S."/>
            <person name="Pangilinan J."/>
            <person name="Larsson K.H."/>
            <person name="Matsuura K."/>
            <person name="Barry K."/>
            <person name="Labutti K."/>
            <person name="Kuo R."/>
            <person name="Ohm R.A."/>
            <person name="Bhattacharya S.S."/>
            <person name="Shirouzu T."/>
            <person name="Yoshinaga Y."/>
            <person name="Martin F.M."/>
            <person name="Grigoriev I.V."/>
            <person name="Hibbett D.S."/>
        </authorList>
    </citation>
    <scope>NUCLEOTIDE SEQUENCE [LARGE SCALE GENOMIC DNA]</scope>
    <source>
        <strain evidence="1 2">CBS 109695</strain>
    </source>
</reference>
<gene>
    <name evidence="1" type="ORF">FIBSPDRAFT_884262</name>
</gene>
<accession>A0A166T8U9</accession>
<dbReference type="OrthoDB" id="3163890at2759"/>
<evidence type="ECO:0000313" key="2">
    <source>
        <dbReference type="Proteomes" id="UP000076532"/>
    </source>
</evidence>
<dbReference type="Proteomes" id="UP000076532">
    <property type="component" value="Unassembled WGS sequence"/>
</dbReference>
<evidence type="ECO:0000313" key="1">
    <source>
        <dbReference type="EMBL" id="KZP30351.1"/>
    </source>
</evidence>
<organism evidence="1 2">
    <name type="scientific">Athelia psychrophila</name>
    <dbReference type="NCBI Taxonomy" id="1759441"/>
    <lineage>
        <taxon>Eukaryota</taxon>
        <taxon>Fungi</taxon>
        <taxon>Dikarya</taxon>
        <taxon>Basidiomycota</taxon>
        <taxon>Agaricomycotina</taxon>
        <taxon>Agaricomycetes</taxon>
        <taxon>Agaricomycetidae</taxon>
        <taxon>Atheliales</taxon>
        <taxon>Atheliaceae</taxon>
        <taxon>Athelia</taxon>
    </lineage>
</organism>
<name>A0A166T8U9_9AGAM</name>
<dbReference type="EMBL" id="KV417494">
    <property type="protein sequence ID" value="KZP30351.1"/>
    <property type="molecule type" value="Genomic_DNA"/>
</dbReference>
<proteinExistence type="predicted"/>
<sequence length="267" mass="29706">MVPIAGPPDYDESPIYKEMLKFHLEETDSLVANIDDMACLIIHNWGYKDWACPAYIMYHRQYKSAWDAKAVTTQTPSDIKSSLPINFATAVSTCAASTFGIEASDPMRGPPPPICGLPTCSRLVSEFMMGLEKTMAKAGEASCAYLFVFLMVLRIDETMSLMFESINIIPGETQAHHYAGEYLDVMLGTHKSTQTVGKQGTVLETEPMSTSQFVCALTVDLQALGYSYWVMYGTHSFRCGSCQYRVKHKAWTVAMVAAWGGWSRLRL</sequence>
<protein>
    <submittedName>
        <fullName evidence="1">Uncharacterized protein</fullName>
    </submittedName>
</protein>
<dbReference type="AlphaFoldDB" id="A0A166T8U9"/>
<keyword evidence="2" id="KW-1185">Reference proteome</keyword>